<feature type="binding site" evidence="4">
    <location>
        <position position="209"/>
    </location>
    <ligand>
        <name>3-dehydroquinate</name>
        <dbReference type="ChEBI" id="CHEBI:32364"/>
    </ligand>
</feature>
<comment type="catalytic activity">
    <reaction evidence="1 4">
        <text>3-dehydroquinate = 3-dehydroshikimate + H2O</text>
        <dbReference type="Rhea" id="RHEA:21096"/>
        <dbReference type="ChEBI" id="CHEBI:15377"/>
        <dbReference type="ChEBI" id="CHEBI:16630"/>
        <dbReference type="ChEBI" id="CHEBI:32364"/>
        <dbReference type="EC" id="4.2.1.10"/>
    </reaction>
</comment>
<dbReference type="SUPFAM" id="SSF51569">
    <property type="entry name" value="Aldolase"/>
    <property type="match status" value="1"/>
</dbReference>
<feature type="binding site" evidence="4">
    <location>
        <position position="59"/>
    </location>
    <ligand>
        <name>3-dehydroquinate</name>
        <dbReference type="ChEBI" id="CHEBI:32364"/>
    </ligand>
</feature>
<reference evidence="6" key="2">
    <citation type="submission" date="2021-03" db="EMBL/GenBank/DDBJ databases">
        <authorList>
            <person name="Jaffe A."/>
        </authorList>
    </citation>
    <scope>NUCLEOTIDE SEQUENCE</scope>
    <source>
        <strain evidence="6">RIFCSPHIGHO2_01_FULL_GW2011_AR10_43_9</strain>
    </source>
</reference>
<keyword evidence="4" id="KW-0028">Amino-acid biosynthesis</keyword>
<keyword evidence="3 4" id="KW-0704">Schiff base</keyword>
<dbReference type="Proteomes" id="UP000577419">
    <property type="component" value="Unassembled WGS sequence"/>
</dbReference>
<feature type="active site" description="Schiff-base intermediate with substrate" evidence="4">
    <location>
        <position position="147"/>
    </location>
</feature>
<feature type="active site" description="Proton donor/acceptor" evidence="4">
    <location>
        <position position="119"/>
    </location>
</feature>
<evidence type="ECO:0000256" key="1">
    <source>
        <dbReference type="ARBA" id="ARBA00001864"/>
    </source>
</evidence>
<dbReference type="PANTHER" id="PTHR43699">
    <property type="entry name" value="3-DEHYDROQUINATE DEHYDRATASE"/>
    <property type="match status" value="1"/>
</dbReference>
<dbReference type="GO" id="GO:0009423">
    <property type="term" value="P:chorismate biosynthetic process"/>
    <property type="evidence" value="ECO:0007669"/>
    <property type="project" value="UniProtKB-UniRule"/>
</dbReference>
<comment type="caution">
    <text evidence="5">The sequence shown here is derived from an EMBL/GenBank/DDBJ whole genome shotgun (WGS) entry which is preliminary data.</text>
</comment>
<proteinExistence type="inferred from homology"/>
<dbReference type="EMBL" id="DUFG01000027">
    <property type="protein sequence ID" value="HIH08827.1"/>
    <property type="molecule type" value="Genomic_DNA"/>
</dbReference>
<dbReference type="CDD" id="cd00502">
    <property type="entry name" value="DHQase_I"/>
    <property type="match status" value="1"/>
</dbReference>
<sequence length="230" mass="25859">MICIPITDESMRGALADIREAGKIADVLELRLDYIKGLNEKALKELVSASEKKVIATVRRENEGGKFKGTESKRVELLKKAIKAGVHFVDIEFEMNSKQRAALLKYAKTQHVKVILSHHDFKGTPFFEELLELFEKMSKVKGVYALKIATYARTHEDNSLIFRLLRVARKKNRRLISFSMGALGRDSRILSLPLGSYLTFGSLASGKESAEGQIEAKELKKIYSGLKVMI</sequence>
<dbReference type="AlphaFoldDB" id="A0A7J4IYG2"/>
<name>A0A7J4IYG2_9ARCH</name>
<feature type="binding site" evidence="4">
    <location>
        <position position="188"/>
    </location>
    <ligand>
        <name>3-dehydroquinate</name>
        <dbReference type="ChEBI" id="CHEBI:32364"/>
    </ligand>
</feature>
<organism evidence="5 7">
    <name type="scientific">Candidatus Iainarchaeum sp</name>
    <dbReference type="NCBI Taxonomy" id="3101447"/>
    <lineage>
        <taxon>Archaea</taxon>
        <taxon>Candidatus Iainarchaeota</taxon>
        <taxon>Candidatus Iainarchaeia</taxon>
        <taxon>Candidatus Iainarchaeales</taxon>
        <taxon>Candidatus Iainarchaeaceae</taxon>
        <taxon>Candidatus Iainarchaeum</taxon>
    </lineage>
</organism>
<reference evidence="6" key="3">
    <citation type="submission" date="2021-05" db="EMBL/GenBank/DDBJ databases">
        <title>Protein family content uncovers lineage relationships and bacterial pathway maintenance mechanisms in DPANN archaea.</title>
        <authorList>
            <person name="Castelle C.J."/>
            <person name="Meheust R."/>
            <person name="Jaffe A.L."/>
            <person name="Seitz K."/>
            <person name="Gong X."/>
            <person name="Baker B.J."/>
            <person name="Banfield J.F."/>
        </authorList>
    </citation>
    <scope>NUCLEOTIDE SEQUENCE</scope>
    <source>
        <strain evidence="6">RIFCSPHIGHO2_01_FULL_GW2011_AR10_43_9</strain>
    </source>
</reference>
<dbReference type="FunFam" id="3.20.20.70:FF:000047">
    <property type="entry name" value="3-dehydroquinate dehydratase"/>
    <property type="match status" value="1"/>
</dbReference>
<dbReference type="UniPathway" id="UPA00053">
    <property type="reaction ID" value="UER00086"/>
</dbReference>
<comment type="caution">
    <text evidence="4">Lacks conserved residue(s) required for the propagation of feature annotation.</text>
</comment>
<evidence type="ECO:0000313" key="6">
    <source>
        <dbReference type="EMBL" id="MBS3059403.1"/>
    </source>
</evidence>
<dbReference type="GO" id="GO:0008652">
    <property type="term" value="P:amino acid biosynthetic process"/>
    <property type="evidence" value="ECO:0007669"/>
    <property type="project" value="UniProtKB-KW"/>
</dbReference>
<dbReference type="GO" id="GO:0009073">
    <property type="term" value="P:aromatic amino acid family biosynthetic process"/>
    <property type="evidence" value="ECO:0007669"/>
    <property type="project" value="UniProtKB-KW"/>
</dbReference>
<dbReference type="InterPro" id="IPR050146">
    <property type="entry name" value="Type-I_3-dehydroquinase"/>
</dbReference>
<evidence type="ECO:0000313" key="5">
    <source>
        <dbReference type="EMBL" id="HIH08827.1"/>
    </source>
</evidence>
<comment type="function">
    <text evidence="4">Involved in the third step of the chorismate pathway, which leads to the biosynthesis of aromatic amino acids. Catalyzes the cis-dehydration of 3-dehydroquinate (DHQ) and introduces the first double bond of the aromatic ring to yield 3-dehydroshikimate.</text>
</comment>
<dbReference type="HAMAP" id="MF_00214">
    <property type="entry name" value="AroD"/>
    <property type="match status" value="1"/>
</dbReference>
<keyword evidence="2 4" id="KW-0456">Lyase</keyword>
<evidence type="ECO:0000313" key="7">
    <source>
        <dbReference type="Proteomes" id="UP000577419"/>
    </source>
</evidence>
<dbReference type="EC" id="4.2.1.10" evidence="4"/>
<feature type="binding site" evidence="4">
    <location>
        <position position="213"/>
    </location>
    <ligand>
        <name>3-dehydroquinate</name>
        <dbReference type="ChEBI" id="CHEBI:32364"/>
    </ligand>
</feature>
<dbReference type="EMBL" id="JAGVWF010000042">
    <property type="protein sequence ID" value="MBS3059403.1"/>
    <property type="molecule type" value="Genomic_DNA"/>
</dbReference>
<evidence type="ECO:0000256" key="4">
    <source>
        <dbReference type="HAMAP-Rule" id="MF_00214"/>
    </source>
</evidence>
<dbReference type="GO" id="GO:0003855">
    <property type="term" value="F:3-dehydroquinate dehydratase activity"/>
    <property type="evidence" value="ECO:0007669"/>
    <property type="project" value="UniProtKB-UniRule"/>
</dbReference>
<evidence type="ECO:0000256" key="2">
    <source>
        <dbReference type="ARBA" id="ARBA00023239"/>
    </source>
</evidence>
<dbReference type="InterPro" id="IPR001381">
    <property type="entry name" value="DHquinase_I"/>
</dbReference>
<keyword evidence="4" id="KW-0057">Aromatic amino acid biosynthesis</keyword>
<evidence type="ECO:0000256" key="3">
    <source>
        <dbReference type="ARBA" id="ARBA00023270"/>
    </source>
</evidence>
<dbReference type="InterPro" id="IPR013785">
    <property type="entry name" value="Aldolase_TIM"/>
</dbReference>
<comment type="pathway">
    <text evidence="4">Metabolic intermediate biosynthesis; chorismate biosynthesis; chorismate from D-erythrose 4-phosphate and phosphoenolpyruvate: step 3/7.</text>
</comment>
<accession>A0A7J4IYG2</accession>
<gene>
    <name evidence="4 5" type="primary">aroD</name>
    <name evidence="5" type="ORF">HA237_05675</name>
    <name evidence="6" type="ORF">J4224_03190</name>
</gene>
<dbReference type="Gene3D" id="3.20.20.70">
    <property type="entry name" value="Aldolase class I"/>
    <property type="match status" value="1"/>
</dbReference>
<reference evidence="7" key="1">
    <citation type="journal article" date="2020" name="bioRxiv">
        <title>A rank-normalized archaeal taxonomy based on genome phylogeny resolves widespread incomplete and uneven classifications.</title>
        <authorList>
            <person name="Rinke C."/>
            <person name="Chuvochina M."/>
            <person name="Mussig A.J."/>
            <person name="Chaumeil P.-A."/>
            <person name="Waite D.W."/>
            <person name="Whitman W.B."/>
            <person name="Parks D.H."/>
            <person name="Hugenholtz P."/>
        </authorList>
    </citation>
    <scope>NUCLEOTIDE SEQUENCE [LARGE SCALE GENOMIC DNA]</scope>
</reference>
<dbReference type="NCBIfam" id="TIGR01093">
    <property type="entry name" value="aroD"/>
    <property type="match status" value="1"/>
</dbReference>
<feature type="binding site" evidence="4">
    <location>
        <begin position="29"/>
        <end position="31"/>
    </location>
    <ligand>
        <name>3-dehydroquinate</name>
        <dbReference type="ChEBI" id="CHEBI:32364"/>
    </ligand>
</feature>
<dbReference type="Pfam" id="PF01487">
    <property type="entry name" value="DHquinase_I"/>
    <property type="match status" value="1"/>
</dbReference>
<dbReference type="GO" id="GO:0046279">
    <property type="term" value="P:3,4-dihydroxybenzoate biosynthetic process"/>
    <property type="evidence" value="ECO:0007669"/>
    <property type="project" value="UniProtKB-ARBA"/>
</dbReference>
<dbReference type="Proteomes" id="UP000683213">
    <property type="component" value="Unassembled WGS sequence"/>
</dbReference>
<comment type="similarity">
    <text evidence="4">Belongs to the type-I 3-dehydroquinase family.</text>
</comment>
<protein>
    <recommendedName>
        <fullName evidence="4">3-dehydroquinate dehydratase</fullName>
        <shortName evidence="4">3-dehydroquinase</shortName>
        <ecNumber evidence="4">4.2.1.10</ecNumber>
    </recommendedName>
    <alternativeName>
        <fullName evidence="4">Type I DHQase</fullName>
    </alternativeName>
    <alternativeName>
        <fullName evidence="4">Type I dehydroquinase</fullName>
        <shortName evidence="4">DHQ1</shortName>
    </alternativeName>
</protein>
<dbReference type="PANTHER" id="PTHR43699:SF1">
    <property type="entry name" value="3-DEHYDROQUINATE DEHYDRATASE"/>
    <property type="match status" value="1"/>
</dbReference>
<comment type="subunit">
    <text evidence="4">Homodimer.</text>
</comment>